<accession>A0A7J7IQ35</accession>
<sequence length="245" mass="26229">MVTVLRIDAAEEDIEGVNAPPQSSKDRFVTLMKPCQTAIVGLSPHAAATDGGLLFSMDLQTGQWSLHAMTGTGFTAFASRESALEIVTATRSGCVHHWDLRESMNCRLKDLAISGRSMVSKEAFPHPKGAIPLCLDVDDHRVVAGTDTGDILEWDRRQATKLLRADHLHEGAVCDVRCLHSTDGYPQIASCGTDGRVYFASAENDLGPVTRGGPGADFATSLDINPIERLVGFGGDAGLLHVYAL</sequence>
<dbReference type="AlphaFoldDB" id="A0A7J7IQ35"/>
<organism evidence="1 2">
    <name type="scientific">Cyanidiococcus yangmingshanensis</name>
    <dbReference type="NCBI Taxonomy" id="2690220"/>
    <lineage>
        <taxon>Eukaryota</taxon>
        <taxon>Rhodophyta</taxon>
        <taxon>Bangiophyceae</taxon>
        <taxon>Cyanidiales</taxon>
        <taxon>Cyanidiaceae</taxon>
        <taxon>Cyanidiococcus</taxon>
    </lineage>
</organism>
<dbReference type="OrthoDB" id="128867at2759"/>
<gene>
    <name evidence="1" type="ORF">F1559_004992</name>
</gene>
<keyword evidence="2" id="KW-1185">Reference proteome</keyword>
<dbReference type="EMBL" id="VWRR01000003">
    <property type="protein sequence ID" value="KAF6004674.1"/>
    <property type="molecule type" value="Genomic_DNA"/>
</dbReference>
<dbReference type="Gene3D" id="2.130.10.10">
    <property type="entry name" value="YVTN repeat-like/Quinoprotein amine dehydrogenase"/>
    <property type="match status" value="1"/>
</dbReference>
<dbReference type="InterPro" id="IPR015943">
    <property type="entry name" value="WD40/YVTN_repeat-like_dom_sf"/>
</dbReference>
<comment type="caution">
    <text evidence="1">The sequence shown here is derived from an EMBL/GenBank/DDBJ whole genome shotgun (WGS) entry which is preliminary data.</text>
</comment>
<reference evidence="1 2" key="1">
    <citation type="journal article" date="2020" name="J. Phycol.">
        <title>Comparative genome analysis reveals Cyanidiococcus gen. nov., a new extremophilic red algal genus sister to Cyanidioschyzon (Cyanidioschyzonaceae, Rhodophyta).</title>
        <authorList>
            <person name="Liu S.-L."/>
            <person name="Chiang Y.-R."/>
            <person name="Yoon H.S."/>
            <person name="Fu H.-Y."/>
        </authorList>
    </citation>
    <scope>NUCLEOTIDE SEQUENCE [LARGE SCALE GENOMIC DNA]</scope>
    <source>
        <strain evidence="1 2">THAL066</strain>
    </source>
</reference>
<name>A0A7J7IQ35_9RHOD</name>
<evidence type="ECO:0000313" key="2">
    <source>
        <dbReference type="Proteomes" id="UP000530660"/>
    </source>
</evidence>
<dbReference type="SUPFAM" id="SSF50998">
    <property type="entry name" value="Quinoprotein alcohol dehydrogenase-like"/>
    <property type="match status" value="1"/>
</dbReference>
<evidence type="ECO:0000313" key="1">
    <source>
        <dbReference type="EMBL" id="KAF6004674.1"/>
    </source>
</evidence>
<proteinExistence type="predicted"/>
<dbReference type="Proteomes" id="UP000530660">
    <property type="component" value="Unassembled WGS sequence"/>
</dbReference>
<dbReference type="InterPro" id="IPR011047">
    <property type="entry name" value="Quinoprotein_ADH-like_sf"/>
</dbReference>
<protein>
    <submittedName>
        <fullName evidence="1">Uncharacterized protein</fullName>
    </submittedName>
</protein>